<reference evidence="8" key="1">
    <citation type="submission" date="2020-06" db="EMBL/GenBank/DDBJ databases">
        <title>A chromosome-scale genome assembly of Talaromyces rugulosus W13939.</title>
        <authorList>
            <person name="Wang B."/>
            <person name="Guo L."/>
            <person name="Ye K."/>
            <person name="Wang L."/>
        </authorList>
    </citation>
    <scope>NUCLEOTIDE SEQUENCE [LARGE SCALE GENOMIC DNA]</scope>
    <source>
        <strain evidence="8">W13939</strain>
    </source>
</reference>
<dbReference type="AlphaFoldDB" id="A0A7H8RDJ4"/>
<dbReference type="Proteomes" id="UP000509510">
    <property type="component" value="Chromosome VI"/>
</dbReference>
<dbReference type="InterPro" id="IPR016069">
    <property type="entry name" value="Translin_C"/>
</dbReference>
<dbReference type="GO" id="GO:0043565">
    <property type="term" value="F:sequence-specific DNA binding"/>
    <property type="evidence" value="ECO:0007669"/>
    <property type="project" value="InterPro"/>
</dbReference>
<keyword evidence="8" id="KW-1185">Reference proteome</keyword>
<evidence type="ECO:0000256" key="2">
    <source>
        <dbReference type="ARBA" id="ARBA00004496"/>
    </source>
</evidence>
<feature type="compositionally biased region" description="Basic and acidic residues" evidence="6">
    <location>
        <begin position="195"/>
        <end position="222"/>
    </location>
</feature>
<sequence length="315" mass="35114">MAGSKRSLEGHIVNHNSNPSVLGTADSAASMADDNTASAFQSVFENFRSELDQHHDRRERVIKASRDITALSKKIIFALQRLRAVNTQIPPSIAKENKTRLDQILDLFRSIVPDITGINAWRYQRQISGGIQEYIEAVSFQHYIETQRLITVDEITSQLPAGVMVTEEDYLMGVFDLTGEMMRFAVTTLSTGGQIKKEEEKEEKEEKMDTSDDATNRGDDAVKSVPTLPASKAGIVVDLRYMRAMLENLNVPRRHRSHMMRDMHKKLGVMQNSVEKVERAAYGILVRGSERPSGWTPDLSTAAGAGAASVEVESY</sequence>
<dbReference type="EMBL" id="CP055903">
    <property type="protein sequence ID" value="QKX64562.1"/>
    <property type="molecule type" value="Genomic_DNA"/>
</dbReference>
<dbReference type="PANTHER" id="PTHR10741">
    <property type="entry name" value="TRANSLIN AND TRANSLIN ASSOCIATED PROTEIN X"/>
    <property type="match status" value="1"/>
</dbReference>
<dbReference type="GeneID" id="55999214"/>
<dbReference type="Gene3D" id="1.20.58.190">
    <property type="entry name" value="Translin, domain 1"/>
    <property type="match status" value="1"/>
</dbReference>
<name>A0A7H8RDJ4_TALRU</name>
<dbReference type="FunFam" id="1.20.58.190:FF:000008">
    <property type="entry name" value="Translin-associated factor TraX, putative"/>
    <property type="match status" value="1"/>
</dbReference>
<feature type="region of interest" description="Disordered" evidence="6">
    <location>
        <begin position="193"/>
        <end position="225"/>
    </location>
</feature>
<evidence type="ECO:0000313" key="7">
    <source>
        <dbReference type="EMBL" id="QKX64562.1"/>
    </source>
</evidence>
<comment type="subcellular location">
    <subcellularLocation>
        <location evidence="2">Cytoplasm</location>
    </subcellularLocation>
    <subcellularLocation>
        <location evidence="1">Nucleus</location>
    </subcellularLocation>
</comment>
<dbReference type="Gene3D" id="1.20.58.200">
    <property type="entry name" value="Translin, domain 2"/>
    <property type="match status" value="1"/>
</dbReference>
<organism evidence="7 8">
    <name type="scientific">Talaromyces rugulosus</name>
    <name type="common">Penicillium rugulosum</name>
    <dbReference type="NCBI Taxonomy" id="121627"/>
    <lineage>
        <taxon>Eukaryota</taxon>
        <taxon>Fungi</taxon>
        <taxon>Dikarya</taxon>
        <taxon>Ascomycota</taxon>
        <taxon>Pezizomycotina</taxon>
        <taxon>Eurotiomycetes</taxon>
        <taxon>Eurotiomycetidae</taxon>
        <taxon>Eurotiales</taxon>
        <taxon>Trichocomaceae</taxon>
        <taxon>Talaromyces</taxon>
        <taxon>Talaromyces sect. Islandici</taxon>
    </lineage>
</organism>
<feature type="region of interest" description="Disordered" evidence="6">
    <location>
        <begin position="1"/>
        <end position="20"/>
    </location>
</feature>
<dbReference type="InterPro" id="IPR002848">
    <property type="entry name" value="Translin_fam"/>
</dbReference>
<evidence type="ECO:0000256" key="4">
    <source>
        <dbReference type="ARBA" id="ARBA00022490"/>
    </source>
</evidence>
<protein>
    <recommendedName>
        <fullName evidence="9">Translin-associated factor TraX</fullName>
    </recommendedName>
</protein>
<dbReference type="Pfam" id="PF01997">
    <property type="entry name" value="Translin"/>
    <property type="match status" value="1"/>
</dbReference>
<dbReference type="GO" id="GO:0005737">
    <property type="term" value="C:cytoplasm"/>
    <property type="evidence" value="ECO:0007669"/>
    <property type="project" value="UniProtKB-SubCell"/>
</dbReference>
<evidence type="ECO:0008006" key="9">
    <source>
        <dbReference type="Google" id="ProtNLM"/>
    </source>
</evidence>
<keyword evidence="5" id="KW-0539">Nucleus</keyword>
<evidence type="ECO:0000256" key="5">
    <source>
        <dbReference type="ARBA" id="ARBA00023242"/>
    </source>
</evidence>
<evidence type="ECO:0000256" key="6">
    <source>
        <dbReference type="SAM" id="MobiDB-lite"/>
    </source>
</evidence>
<dbReference type="InterPro" id="IPR036081">
    <property type="entry name" value="Translin_sf"/>
</dbReference>
<evidence type="ECO:0000256" key="1">
    <source>
        <dbReference type="ARBA" id="ARBA00004123"/>
    </source>
</evidence>
<dbReference type="SUPFAM" id="SSF74784">
    <property type="entry name" value="Translin"/>
    <property type="match status" value="1"/>
</dbReference>
<dbReference type="InterPro" id="IPR016068">
    <property type="entry name" value="Translin_N"/>
</dbReference>
<proteinExistence type="inferred from homology"/>
<dbReference type="FunFam" id="1.20.58.200:FF:000004">
    <property type="entry name" value="Translin-associated factor TraX, putative"/>
    <property type="match status" value="1"/>
</dbReference>
<comment type="similarity">
    <text evidence="3">Belongs to the translin family.</text>
</comment>
<dbReference type="GO" id="GO:0005634">
    <property type="term" value="C:nucleus"/>
    <property type="evidence" value="ECO:0007669"/>
    <property type="project" value="UniProtKB-SubCell"/>
</dbReference>
<dbReference type="KEGG" id="trg:TRUGW13939_11737"/>
<evidence type="ECO:0000256" key="3">
    <source>
        <dbReference type="ARBA" id="ARBA00005902"/>
    </source>
</evidence>
<gene>
    <name evidence="7" type="ORF">TRUGW13939_11737</name>
</gene>
<keyword evidence="4" id="KW-0963">Cytoplasm</keyword>
<dbReference type="CDD" id="cd14820">
    <property type="entry name" value="TRAX"/>
    <property type="match status" value="1"/>
</dbReference>
<dbReference type="RefSeq" id="XP_035350735.1">
    <property type="nucleotide sequence ID" value="XM_035494842.1"/>
</dbReference>
<accession>A0A7H8RDJ4</accession>
<dbReference type="OrthoDB" id="31005at2759"/>
<evidence type="ECO:0000313" key="8">
    <source>
        <dbReference type="Proteomes" id="UP000509510"/>
    </source>
</evidence>